<proteinExistence type="predicted"/>
<sequence length="326" mass="36876">MAPLVMTIMQGPLCGTLATMLLYGVICMQTFYYLQNYASDRKGLKFLVWGIWILETAHTALSIHFVEYYLIMNFTDTTTLEYAVWSMGATYFIGFFIAYAVNLCFIWRIWLLSKKRWIGISLGVLATIRLGFGLGNCSLSFHYPAWKVFRAHVFPTMVVGWVLSAVVDTLIASTLCFYLHRRRTGMRRTDSIINRLLLYSINTGAITSFFAILVIIMFLGLPDTLAFIGFVQVQSKFYAVSLLATLNARKSTVEKANKAARSADNVALAFVHGTHKSTHSMGSFNVNQKPLPPIEIQQSTWTDIYRDQDSMHPTGKEDDTEPFETV</sequence>
<evidence type="ECO:0000313" key="1">
    <source>
        <dbReference type="EMBL" id="KAH7923298.1"/>
    </source>
</evidence>
<dbReference type="EMBL" id="MU266456">
    <property type="protein sequence ID" value="KAH7923298.1"/>
    <property type="molecule type" value="Genomic_DNA"/>
</dbReference>
<name>A0ACB8BDG0_9AGAM</name>
<reference evidence="1" key="1">
    <citation type="journal article" date="2021" name="New Phytol.">
        <title>Evolutionary innovations through gain and loss of genes in the ectomycorrhizal Boletales.</title>
        <authorList>
            <person name="Wu G."/>
            <person name="Miyauchi S."/>
            <person name="Morin E."/>
            <person name="Kuo A."/>
            <person name="Drula E."/>
            <person name="Varga T."/>
            <person name="Kohler A."/>
            <person name="Feng B."/>
            <person name="Cao Y."/>
            <person name="Lipzen A."/>
            <person name="Daum C."/>
            <person name="Hundley H."/>
            <person name="Pangilinan J."/>
            <person name="Johnson J."/>
            <person name="Barry K."/>
            <person name="LaButti K."/>
            <person name="Ng V."/>
            <person name="Ahrendt S."/>
            <person name="Min B."/>
            <person name="Choi I.G."/>
            <person name="Park H."/>
            <person name="Plett J.M."/>
            <person name="Magnuson J."/>
            <person name="Spatafora J.W."/>
            <person name="Nagy L.G."/>
            <person name="Henrissat B."/>
            <person name="Grigoriev I.V."/>
            <person name="Yang Z.L."/>
            <person name="Xu J."/>
            <person name="Martin F.M."/>
        </authorList>
    </citation>
    <scope>NUCLEOTIDE SEQUENCE</scope>
    <source>
        <strain evidence="1">KUC20120723A-06</strain>
    </source>
</reference>
<evidence type="ECO:0000313" key="2">
    <source>
        <dbReference type="Proteomes" id="UP000790709"/>
    </source>
</evidence>
<keyword evidence="2" id="KW-1185">Reference proteome</keyword>
<organism evidence="1 2">
    <name type="scientific">Leucogyrophana mollusca</name>
    <dbReference type="NCBI Taxonomy" id="85980"/>
    <lineage>
        <taxon>Eukaryota</taxon>
        <taxon>Fungi</taxon>
        <taxon>Dikarya</taxon>
        <taxon>Basidiomycota</taxon>
        <taxon>Agaricomycotina</taxon>
        <taxon>Agaricomycetes</taxon>
        <taxon>Agaricomycetidae</taxon>
        <taxon>Boletales</taxon>
        <taxon>Boletales incertae sedis</taxon>
        <taxon>Leucogyrophana</taxon>
    </lineage>
</organism>
<protein>
    <submittedName>
        <fullName evidence="1">Uncharacterized protein</fullName>
    </submittedName>
</protein>
<gene>
    <name evidence="1" type="ORF">BV22DRAFT_1093126</name>
</gene>
<comment type="caution">
    <text evidence="1">The sequence shown here is derived from an EMBL/GenBank/DDBJ whole genome shotgun (WGS) entry which is preliminary data.</text>
</comment>
<accession>A0ACB8BDG0</accession>
<dbReference type="Proteomes" id="UP000790709">
    <property type="component" value="Unassembled WGS sequence"/>
</dbReference>